<keyword evidence="3" id="KW-1003">Cell membrane</keyword>
<evidence type="ECO:0000256" key="2">
    <source>
        <dbReference type="ARBA" id="ARBA00009298"/>
    </source>
</evidence>
<feature type="domain" description="MgtC/SapB/SrpB/YhiD N-terminal" evidence="8">
    <location>
        <begin position="22"/>
        <end position="146"/>
    </location>
</feature>
<keyword evidence="5 7" id="KW-1133">Transmembrane helix</keyword>
<proteinExistence type="inferred from homology"/>
<keyword evidence="6 7" id="KW-0472">Membrane</keyword>
<sequence>MVLEKIAVLKELTIFSVLLRTVLAMVFSGILGYEREKKGRPAGFRTYMVVCIGSEIAMMTGIFLSRELGSTDPSRIAAQVISGIGFLGAGTILVTRQNQVKGLTTAAGLWADACLGLALGSGFYSGAIVGFAAIWCSLKILSTVDKRLGKTARVFGVYVEFVSIKDLSAFLAYGRGHGCKMDGLEIVRSKDVDGNRVVGATMTLHFDTPVSHEKVIEEFGRLEGVQFIKEI</sequence>
<evidence type="ECO:0000256" key="6">
    <source>
        <dbReference type="ARBA" id="ARBA00023136"/>
    </source>
</evidence>
<evidence type="ECO:0000256" key="1">
    <source>
        <dbReference type="ARBA" id="ARBA00004651"/>
    </source>
</evidence>
<evidence type="ECO:0000256" key="4">
    <source>
        <dbReference type="ARBA" id="ARBA00022692"/>
    </source>
</evidence>
<dbReference type="AlphaFoldDB" id="A0AAE3DJM3"/>
<evidence type="ECO:0000256" key="5">
    <source>
        <dbReference type="ARBA" id="ARBA00022989"/>
    </source>
</evidence>
<feature type="transmembrane region" description="Helical" evidence="7">
    <location>
        <begin position="44"/>
        <end position="64"/>
    </location>
</feature>
<comment type="subcellular location">
    <subcellularLocation>
        <location evidence="1">Cell membrane</location>
        <topology evidence="1">Multi-pass membrane protein</topology>
    </subcellularLocation>
</comment>
<feature type="transmembrane region" description="Helical" evidence="7">
    <location>
        <begin position="76"/>
        <end position="95"/>
    </location>
</feature>
<dbReference type="RefSeq" id="WP_118763234.1">
    <property type="nucleotide sequence ID" value="NZ_JAJEQF010000002.1"/>
</dbReference>
<dbReference type="Proteomes" id="UP001199355">
    <property type="component" value="Unassembled WGS sequence"/>
</dbReference>
<dbReference type="EMBL" id="JAJEQF010000002">
    <property type="protein sequence ID" value="MCC2166350.1"/>
    <property type="molecule type" value="Genomic_DNA"/>
</dbReference>
<accession>A0AAE3DJM3</accession>
<dbReference type="InterPro" id="IPR049177">
    <property type="entry name" value="MgtC_SapB_SrpB_YhiD_N"/>
</dbReference>
<evidence type="ECO:0000256" key="7">
    <source>
        <dbReference type="SAM" id="Phobius"/>
    </source>
</evidence>
<evidence type="ECO:0000313" key="10">
    <source>
        <dbReference type="Proteomes" id="UP001199355"/>
    </source>
</evidence>
<evidence type="ECO:0000313" key="9">
    <source>
        <dbReference type="EMBL" id="MCC2166350.1"/>
    </source>
</evidence>
<dbReference type="Pfam" id="PF02308">
    <property type="entry name" value="MgtC"/>
    <property type="match status" value="1"/>
</dbReference>
<dbReference type="PRINTS" id="PR01837">
    <property type="entry name" value="MGTCSAPBPROT"/>
</dbReference>
<organism evidence="9 10">
    <name type="scientific">Gallintestinimicrobium propionicum</name>
    <dbReference type="NCBI Taxonomy" id="2981770"/>
    <lineage>
        <taxon>Bacteria</taxon>
        <taxon>Bacillati</taxon>
        <taxon>Bacillota</taxon>
        <taxon>Clostridia</taxon>
        <taxon>Lachnospirales</taxon>
        <taxon>Lachnospiraceae</taxon>
        <taxon>Gallintestinimicrobium</taxon>
    </lineage>
</organism>
<name>A0AAE3DJM3_9FIRM</name>
<gene>
    <name evidence="9" type="ORF">LKD45_01330</name>
</gene>
<dbReference type="InterPro" id="IPR003416">
    <property type="entry name" value="MgtC/SapB/SrpB/YhiD_fam"/>
</dbReference>
<dbReference type="PANTHER" id="PTHR33778:SF1">
    <property type="entry name" value="MAGNESIUM TRANSPORTER YHID-RELATED"/>
    <property type="match status" value="1"/>
</dbReference>
<protein>
    <submittedName>
        <fullName evidence="9">MgtC/SapB family protein</fullName>
    </submittedName>
</protein>
<comment type="similarity">
    <text evidence="2">Belongs to the MgtC/SapB family.</text>
</comment>
<dbReference type="PANTHER" id="PTHR33778">
    <property type="entry name" value="PROTEIN MGTC"/>
    <property type="match status" value="1"/>
</dbReference>
<evidence type="ECO:0000259" key="8">
    <source>
        <dbReference type="Pfam" id="PF02308"/>
    </source>
</evidence>
<feature type="transmembrane region" description="Helical" evidence="7">
    <location>
        <begin position="12"/>
        <end position="32"/>
    </location>
</feature>
<comment type="caution">
    <text evidence="9">The sequence shown here is derived from an EMBL/GenBank/DDBJ whole genome shotgun (WGS) entry which is preliminary data.</text>
</comment>
<keyword evidence="10" id="KW-1185">Reference proteome</keyword>
<feature type="transmembrane region" description="Helical" evidence="7">
    <location>
        <begin position="107"/>
        <end position="135"/>
    </location>
</feature>
<dbReference type="GO" id="GO:0005886">
    <property type="term" value="C:plasma membrane"/>
    <property type="evidence" value="ECO:0007669"/>
    <property type="project" value="UniProtKB-SubCell"/>
</dbReference>
<reference evidence="9 10" key="1">
    <citation type="submission" date="2021-10" db="EMBL/GenBank/DDBJ databases">
        <title>Anaerobic single-cell dispensing facilitates the cultivation of human gut bacteria.</title>
        <authorList>
            <person name="Afrizal A."/>
        </authorList>
    </citation>
    <scope>NUCLEOTIDE SEQUENCE [LARGE SCALE GENOMIC DNA]</scope>
    <source>
        <strain evidence="9 10">CLA-AA-H244</strain>
    </source>
</reference>
<keyword evidence="4 7" id="KW-0812">Transmembrane</keyword>
<evidence type="ECO:0000256" key="3">
    <source>
        <dbReference type="ARBA" id="ARBA00022475"/>
    </source>
</evidence>